<sequence length="255" mass="27954">MAPRLKTTICGSHKELLRTGIEPATRSAAVSCPATALTVQSTKVLELSSFYCLPLSLCVYLPIIRIIKSCLYGLVCLYDLGSGCSFPPGIVRMSEGHAISAGATTSITKPDFLLCRGCVYKHTNSHTHNTQTRNNNLWITQRVAPCGSLTRYTLRGSRLASHRANRAVAVFKKKVEVLLLYLTISQLVLESAPIRMGKPCFGTNGPARQKDRKPMRNNALLRCVGNALVMPLAFWAAAIAYHQAIRPLVYRLIPA</sequence>
<keyword evidence="1" id="KW-1133">Transmembrane helix</keyword>
<organism evidence="2">
    <name type="scientific">Spodoptera frugiperda</name>
    <name type="common">Fall armyworm</name>
    <dbReference type="NCBI Taxonomy" id="7108"/>
    <lineage>
        <taxon>Eukaryota</taxon>
        <taxon>Metazoa</taxon>
        <taxon>Ecdysozoa</taxon>
        <taxon>Arthropoda</taxon>
        <taxon>Hexapoda</taxon>
        <taxon>Insecta</taxon>
        <taxon>Pterygota</taxon>
        <taxon>Neoptera</taxon>
        <taxon>Endopterygota</taxon>
        <taxon>Lepidoptera</taxon>
        <taxon>Glossata</taxon>
        <taxon>Ditrysia</taxon>
        <taxon>Noctuoidea</taxon>
        <taxon>Noctuidae</taxon>
        <taxon>Amphipyrinae</taxon>
        <taxon>Spodoptera</taxon>
    </lineage>
</organism>
<protein>
    <submittedName>
        <fullName evidence="2">SFRICE_023915</fullName>
    </submittedName>
</protein>
<evidence type="ECO:0000313" key="2">
    <source>
        <dbReference type="EMBL" id="SOQ53651.1"/>
    </source>
</evidence>
<name>A0A2H1WKP6_SPOFR</name>
<dbReference type="EMBL" id="ODYU01009316">
    <property type="protein sequence ID" value="SOQ53651.1"/>
    <property type="molecule type" value="Genomic_DNA"/>
</dbReference>
<accession>A0A2H1WKP6</accession>
<gene>
    <name evidence="2" type="ORF">SFRICE_023915</name>
</gene>
<keyword evidence="1" id="KW-0812">Transmembrane</keyword>
<dbReference type="AlphaFoldDB" id="A0A2H1WKP6"/>
<proteinExistence type="predicted"/>
<evidence type="ECO:0000256" key="1">
    <source>
        <dbReference type="SAM" id="Phobius"/>
    </source>
</evidence>
<keyword evidence="1" id="KW-0472">Membrane</keyword>
<feature type="transmembrane region" description="Helical" evidence="1">
    <location>
        <begin position="219"/>
        <end position="241"/>
    </location>
</feature>
<reference evidence="2" key="1">
    <citation type="submission" date="2016-07" db="EMBL/GenBank/DDBJ databases">
        <authorList>
            <person name="Bretaudeau A."/>
        </authorList>
    </citation>
    <scope>NUCLEOTIDE SEQUENCE</scope>
    <source>
        <strain evidence="2">Rice</strain>
        <tissue evidence="2">Whole body</tissue>
    </source>
</reference>